<protein>
    <submittedName>
        <fullName evidence="2">Uncharacterized protein</fullName>
    </submittedName>
</protein>
<evidence type="ECO:0000313" key="2">
    <source>
        <dbReference type="EMBL" id="TCM82068.1"/>
    </source>
</evidence>
<dbReference type="EMBL" id="SLVM01000017">
    <property type="protein sequence ID" value="TCM82068.1"/>
    <property type="molecule type" value="Genomic_DNA"/>
</dbReference>
<reference evidence="2 3" key="1">
    <citation type="submission" date="2019-03" db="EMBL/GenBank/DDBJ databases">
        <title>Genomic Encyclopedia of Type Strains, Phase IV (KMG-IV): sequencing the most valuable type-strain genomes for metagenomic binning, comparative biology and taxonomic classification.</title>
        <authorList>
            <person name="Goeker M."/>
        </authorList>
    </citation>
    <scope>NUCLEOTIDE SEQUENCE [LARGE SCALE GENOMIC DNA]</scope>
    <source>
        <strain evidence="2 3">DSM 21153</strain>
    </source>
</reference>
<accession>A0A4R1YSA3</accession>
<dbReference type="AlphaFoldDB" id="A0A4R1YSA3"/>
<proteinExistence type="predicted"/>
<dbReference type="Proteomes" id="UP000295277">
    <property type="component" value="Unassembled WGS sequence"/>
</dbReference>
<sequence length="33" mass="3196">MTHVPAGARGTGVRDLPARRGGTAARAVPPGAA</sequence>
<comment type="caution">
    <text evidence="2">The sequence shown here is derived from an EMBL/GenBank/DDBJ whole genome shotgun (WGS) entry which is preliminary data.</text>
</comment>
<evidence type="ECO:0000313" key="3">
    <source>
        <dbReference type="Proteomes" id="UP000295277"/>
    </source>
</evidence>
<keyword evidence="3" id="KW-1185">Reference proteome</keyword>
<evidence type="ECO:0000256" key="1">
    <source>
        <dbReference type="SAM" id="MobiDB-lite"/>
    </source>
</evidence>
<name>A0A4R1YSA3_9RHOB</name>
<gene>
    <name evidence="2" type="ORF">EV216_11740</name>
</gene>
<organism evidence="2 3">
    <name type="scientific">Rhodovulum steppense</name>
    <dbReference type="NCBI Taxonomy" id="540251"/>
    <lineage>
        <taxon>Bacteria</taxon>
        <taxon>Pseudomonadati</taxon>
        <taxon>Pseudomonadota</taxon>
        <taxon>Alphaproteobacteria</taxon>
        <taxon>Rhodobacterales</taxon>
        <taxon>Paracoccaceae</taxon>
        <taxon>Rhodovulum</taxon>
    </lineage>
</organism>
<feature type="region of interest" description="Disordered" evidence="1">
    <location>
        <begin position="1"/>
        <end position="33"/>
    </location>
</feature>